<name>A0AAT9FRH8_9BACT</name>
<dbReference type="InterPro" id="IPR046802">
    <property type="entry name" value="OpcA_G6PD_C"/>
</dbReference>
<accession>A0AAT9FRH8</accession>
<sequence>MANSTQDEYARALGKEVAIGSVDKELRLLWEQDKASTNASLINLAVYSEADDAILRNSEIVQAITREHACRAILIGIDRGAPETSIRAWITAHCHLSQQGNKSVCCEQVAFQLTGKATGRLRNTVFAHLNSDLPLVFWWQGELSPIFSERLYSLIDRFVFDSSDWAEPLESFRKIGQVIDESNELLPMDLEWTRSYPMRLALAGLFDDPLASMALEHTNQIRIVVNPKHRMAGMQVLAWLIQSTGWTKSKDLGLCDNETSQSSADRFYFETHEGSDVTAIVEYDASSAPIGLVELSSSDCSVRVRRDADSAYCNQQLDAGEHQLDRLIPAASDDPSELVADQLSRGGKNTLYRTMMPTFLELLSCGE</sequence>
<evidence type="ECO:0008006" key="4">
    <source>
        <dbReference type="Google" id="ProtNLM"/>
    </source>
</evidence>
<gene>
    <name evidence="3" type="ORF">NT6N_36410</name>
</gene>
<feature type="domain" description="Glucose-6-phosphate dehydrogenase assembly protein OpcA C-terminal" evidence="2">
    <location>
        <begin position="189"/>
        <end position="354"/>
    </location>
</feature>
<evidence type="ECO:0000259" key="2">
    <source>
        <dbReference type="Pfam" id="PF20171"/>
    </source>
</evidence>
<dbReference type="PANTHER" id="PTHR38658:SF1">
    <property type="entry name" value="OXPP CYCLE PROTEIN OPCA-RELATED"/>
    <property type="match status" value="1"/>
</dbReference>
<feature type="domain" description="Glucose-6-phosphate dehydrogenase assembly protein OpcA N-terminal" evidence="1">
    <location>
        <begin position="62"/>
        <end position="175"/>
    </location>
</feature>
<dbReference type="InterPro" id="IPR004555">
    <property type="entry name" value="G6PDH_assembly_OpcA"/>
</dbReference>
<dbReference type="InterPro" id="IPR046801">
    <property type="entry name" value="OpcA_G6PD_N"/>
</dbReference>
<dbReference type="Pfam" id="PF20171">
    <property type="entry name" value="OpcA_G6PD_C"/>
    <property type="match status" value="1"/>
</dbReference>
<reference evidence="3" key="1">
    <citation type="submission" date="2024-07" db="EMBL/GenBank/DDBJ databases">
        <title>Complete genome sequence of Verrucomicrobiaceae bacterium NT6N.</title>
        <authorList>
            <person name="Huang C."/>
            <person name="Takami H."/>
            <person name="Hamasaki K."/>
        </authorList>
    </citation>
    <scope>NUCLEOTIDE SEQUENCE</scope>
    <source>
        <strain evidence="3">NT6N</strain>
    </source>
</reference>
<dbReference type="KEGG" id="osu:NT6N_36410"/>
<dbReference type="PANTHER" id="PTHR38658">
    <property type="entry name" value="OXPP CYCLE PROTEIN OPCA-RELATED"/>
    <property type="match status" value="1"/>
</dbReference>
<dbReference type="EMBL" id="AP026866">
    <property type="protein sequence ID" value="BDS08601.1"/>
    <property type="molecule type" value="Genomic_DNA"/>
</dbReference>
<dbReference type="AlphaFoldDB" id="A0AAT9FRH8"/>
<proteinExistence type="predicted"/>
<protein>
    <recommendedName>
        <fullName evidence="4">Glucose-6-phosphate dehydrogenase</fullName>
    </recommendedName>
</protein>
<evidence type="ECO:0000259" key="1">
    <source>
        <dbReference type="Pfam" id="PF10128"/>
    </source>
</evidence>
<dbReference type="Pfam" id="PF10128">
    <property type="entry name" value="OpcA_G6PD_assem"/>
    <property type="match status" value="1"/>
</dbReference>
<evidence type="ECO:0000313" key="3">
    <source>
        <dbReference type="EMBL" id="BDS08601.1"/>
    </source>
</evidence>
<organism evidence="3">
    <name type="scientific">Oceaniferula spumae</name>
    <dbReference type="NCBI Taxonomy" id="2979115"/>
    <lineage>
        <taxon>Bacteria</taxon>
        <taxon>Pseudomonadati</taxon>
        <taxon>Verrucomicrobiota</taxon>
        <taxon>Verrucomicrobiia</taxon>
        <taxon>Verrucomicrobiales</taxon>
        <taxon>Verrucomicrobiaceae</taxon>
        <taxon>Oceaniferula</taxon>
    </lineage>
</organism>